<accession>A0AAD5GG45</accession>
<dbReference type="CDD" id="cd09612">
    <property type="entry name" value="Jacalin"/>
    <property type="match status" value="1"/>
</dbReference>
<keyword evidence="5" id="KW-1185">Reference proteome</keyword>
<evidence type="ECO:0000256" key="2">
    <source>
        <dbReference type="ARBA" id="ARBA00022734"/>
    </source>
</evidence>
<dbReference type="InterPro" id="IPR001229">
    <property type="entry name" value="Jacalin-like_lectin_dom"/>
</dbReference>
<dbReference type="AlphaFoldDB" id="A0AAD5GG45"/>
<dbReference type="PROSITE" id="PS51752">
    <property type="entry name" value="JACALIN_LECTIN"/>
    <property type="match status" value="1"/>
</dbReference>
<evidence type="ECO:0000259" key="3">
    <source>
        <dbReference type="PROSITE" id="PS51752"/>
    </source>
</evidence>
<organism evidence="4 5">
    <name type="scientific">Ambrosia artemisiifolia</name>
    <name type="common">Common ragweed</name>
    <dbReference type="NCBI Taxonomy" id="4212"/>
    <lineage>
        <taxon>Eukaryota</taxon>
        <taxon>Viridiplantae</taxon>
        <taxon>Streptophyta</taxon>
        <taxon>Embryophyta</taxon>
        <taxon>Tracheophyta</taxon>
        <taxon>Spermatophyta</taxon>
        <taxon>Magnoliopsida</taxon>
        <taxon>eudicotyledons</taxon>
        <taxon>Gunneridae</taxon>
        <taxon>Pentapetalae</taxon>
        <taxon>asterids</taxon>
        <taxon>campanulids</taxon>
        <taxon>Asterales</taxon>
        <taxon>Asteraceae</taxon>
        <taxon>Asteroideae</taxon>
        <taxon>Heliantheae alliance</taxon>
        <taxon>Heliantheae</taxon>
        <taxon>Ambrosia</taxon>
    </lineage>
</organism>
<protein>
    <recommendedName>
        <fullName evidence="3">Jacalin-type lectin domain-containing protein</fullName>
    </recommendedName>
</protein>
<dbReference type="PANTHER" id="PTHR46506">
    <property type="entry name" value="OS05G0143600 PROTEIN"/>
    <property type="match status" value="1"/>
</dbReference>
<dbReference type="Proteomes" id="UP001206925">
    <property type="component" value="Unassembled WGS sequence"/>
</dbReference>
<sequence length="145" mass="15417">MESIEVGPWGGKGGGLWMQTSFGGPFKGISIRAGACIFSIYFTYTFKDNDNVETRSGGFGELGDNAEKITFADDEEIIGFSGTVGDWNGITCISSLTFQTNKKVYGPFGTVTDSEFSLPVKSGRFAGFFGNSSDVLDAFGAVLVP</sequence>
<dbReference type="SUPFAM" id="SSF51101">
    <property type="entry name" value="Mannose-binding lectins"/>
    <property type="match status" value="1"/>
</dbReference>
<dbReference type="GO" id="GO:0030246">
    <property type="term" value="F:carbohydrate binding"/>
    <property type="evidence" value="ECO:0007669"/>
    <property type="project" value="UniProtKB-KW"/>
</dbReference>
<dbReference type="InterPro" id="IPR033734">
    <property type="entry name" value="Jacalin-like_lectin_dom_plant"/>
</dbReference>
<evidence type="ECO:0000256" key="1">
    <source>
        <dbReference type="ARBA" id="ARBA00006568"/>
    </source>
</evidence>
<comment type="caution">
    <text evidence="4">The sequence shown here is derived from an EMBL/GenBank/DDBJ whole genome shotgun (WGS) entry which is preliminary data.</text>
</comment>
<keyword evidence="2" id="KW-0430">Lectin</keyword>
<comment type="similarity">
    <text evidence="1">Belongs to the jacalin lectin family.</text>
</comment>
<evidence type="ECO:0000313" key="4">
    <source>
        <dbReference type="EMBL" id="KAI7741265.1"/>
    </source>
</evidence>
<name>A0AAD5GG45_AMBAR</name>
<dbReference type="InterPro" id="IPR036404">
    <property type="entry name" value="Jacalin-like_lectin_dom_sf"/>
</dbReference>
<dbReference type="Pfam" id="PF01419">
    <property type="entry name" value="Jacalin"/>
    <property type="match status" value="1"/>
</dbReference>
<dbReference type="Gene3D" id="2.100.10.30">
    <property type="entry name" value="Jacalin-like lectin domain"/>
    <property type="match status" value="1"/>
</dbReference>
<gene>
    <name evidence="4" type="ORF">M8C21_008700</name>
</gene>
<proteinExistence type="inferred from homology"/>
<feature type="domain" description="Jacalin-type lectin" evidence="3">
    <location>
        <begin position="3"/>
        <end position="145"/>
    </location>
</feature>
<dbReference type="EMBL" id="JAMZMK010008229">
    <property type="protein sequence ID" value="KAI7741265.1"/>
    <property type="molecule type" value="Genomic_DNA"/>
</dbReference>
<evidence type="ECO:0000313" key="5">
    <source>
        <dbReference type="Proteomes" id="UP001206925"/>
    </source>
</evidence>
<dbReference type="SMART" id="SM00915">
    <property type="entry name" value="Jacalin"/>
    <property type="match status" value="1"/>
</dbReference>
<reference evidence="4" key="1">
    <citation type="submission" date="2022-06" db="EMBL/GenBank/DDBJ databases">
        <title>Uncovering the hologenomic basis of an extraordinary plant invasion.</title>
        <authorList>
            <person name="Bieker V.C."/>
            <person name="Martin M.D."/>
            <person name="Gilbert T."/>
            <person name="Hodgins K."/>
            <person name="Battlay P."/>
            <person name="Petersen B."/>
            <person name="Wilson J."/>
        </authorList>
    </citation>
    <scope>NUCLEOTIDE SEQUENCE</scope>
    <source>
        <strain evidence="4">AA19_3_7</strain>
        <tissue evidence="4">Leaf</tissue>
    </source>
</reference>